<dbReference type="EMBL" id="JARYGX010000023">
    <property type="protein sequence ID" value="MDH7453796.1"/>
    <property type="molecule type" value="Genomic_DNA"/>
</dbReference>
<protein>
    <submittedName>
        <fullName evidence="2">D-tagatose-bisphosphate aldolase, class II, non-catalytic subunit</fullName>
        <ecNumber evidence="2">4.1.2.40</ecNumber>
    </submittedName>
</protein>
<dbReference type="Pfam" id="PF08013">
    <property type="entry name" value="GatZ_KbaZ-like"/>
    <property type="match status" value="1"/>
</dbReference>
<dbReference type="Gene3D" id="3.20.20.70">
    <property type="entry name" value="Aldolase class I"/>
    <property type="match status" value="1"/>
</dbReference>
<dbReference type="PANTHER" id="PTHR32502">
    <property type="entry name" value="N-ACETYLGALACTOSAMINE PERMEASE II COMPONENT-RELATED"/>
    <property type="match status" value="1"/>
</dbReference>
<dbReference type="NCBIfam" id="TIGR02810">
    <property type="entry name" value="agaZ_gatZ"/>
    <property type="match status" value="1"/>
</dbReference>
<dbReference type="Gene3D" id="1.10.400.20">
    <property type="entry name" value="putative tagatose 6-phosphate kinase domain like"/>
    <property type="match status" value="1"/>
</dbReference>
<reference evidence="2" key="1">
    <citation type="journal article" date="2007" name="Int. J. Syst. Evol. Microbiol.">
        <title>Luteimonas composti sp. nov., a moderately thermophilic bacterium isolated from food waste.</title>
        <authorList>
            <person name="Young C.C."/>
            <person name="Kampfer P."/>
            <person name="Chen W.M."/>
            <person name="Yen W.S."/>
            <person name="Arun A.B."/>
            <person name="Lai W.A."/>
            <person name="Shen F.T."/>
            <person name="Rekha P.D."/>
            <person name="Lin K.Y."/>
            <person name="Chou J.H."/>
        </authorList>
    </citation>
    <scope>NUCLEOTIDE SEQUENCE</scope>
    <source>
        <strain evidence="2">CC-YY355</strain>
    </source>
</reference>
<comment type="pathway">
    <text evidence="1">Carbohydrate metabolism; D-tagatose 6-phosphate degradation; D-glyceraldehyde 3-phosphate and glycerone phosphate from D-tagatose 6-phosphate: step 2/2.</text>
</comment>
<sequence length="426" mass="46318">MHVLQDLIARHKQGTACGVTSICSAHPIVIEAALRHAQRRDLPFVLFEATCNQVNQDGGYTGMTPADFVEFVHGIAAKIGFDPARIVLGGDHLGPNPWTSLAPEEAMAKAEVMVAAYVAAGFRKIHLDCSMACAGDPEPLPEAEIVRRAVRLCRASEGAWREAGGEAPVYVIGTEVPVPGGATESIDGLAVTTPDAALATIEAHRLAFADAGLDEAWQRVIASVVQPGVEFDHHQVVDYVPEKAGALSEAIADVPGMVFEAHSTDYQRREALAALVRDHFAILKVGPGLTFALREALWALDAIEREWVAPESRAGLRATAIRRMREQPKYWQRYYHSDGRQLGIDLDFSLSDRIRYYWPDPQIEAACAKLFANLRADPPPISLISQYLPHALKALRDGVADHDPHSLAAAHVAAVLDDYHFACIPS</sequence>
<organism evidence="2 3">
    <name type="scientific">Luteimonas composti</name>
    <dbReference type="NCBI Taxonomy" id="398257"/>
    <lineage>
        <taxon>Bacteria</taxon>
        <taxon>Pseudomonadati</taxon>
        <taxon>Pseudomonadota</taxon>
        <taxon>Gammaproteobacteria</taxon>
        <taxon>Lysobacterales</taxon>
        <taxon>Lysobacteraceae</taxon>
        <taxon>Luteimonas</taxon>
    </lineage>
</organism>
<dbReference type="InterPro" id="IPR013785">
    <property type="entry name" value="Aldolase_TIM"/>
</dbReference>
<keyword evidence="3" id="KW-1185">Reference proteome</keyword>
<dbReference type="RefSeq" id="WP_280943011.1">
    <property type="nucleotide sequence ID" value="NZ_JARYGX010000023.1"/>
</dbReference>
<evidence type="ECO:0000313" key="2">
    <source>
        <dbReference type="EMBL" id="MDH7453796.1"/>
    </source>
</evidence>
<dbReference type="InterPro" id="IPR050303">
    <property type="entry name" value="GatZ_KbaZ_carbometab"/>
</dbReference>
<comment type="caution">
    <text evidence="2">The sequence shown here is derived from an EMBL/GenBank/DDBJ whole genome shotgun (WGS) entry which is preliminary data.</text>
</comment>
<accession>A0ABT6MT16</accession>
<dbReference type="PANTHER" id="PTHR32502:SF2">
    <property type="entry name" value="D-TAGATOSE-1,6-BISPHOSPHATE ALDOLASE SUBUNIT KBAZ"/>
    <property type="match status" value="1"/>
</dbReference>
<reference evidence="2" key="2">
    <citation type="submission" date="2023-04" db="EMBL/GenBank/DDBJ databases">
        <authorList>
            <person name="Sun J.-Q."/>
        </authorList>
    </citation>
    <scope>NUCLEOTIDE SEQUENCE</scope>
    <source>
        <strain evidence="2">CC-YY355</strain>
    </source>
</reference>
<evidence type="ECO:0000256" key="1">
    <source>
        <dbReference type="ARBA" id="ARBA00005191"/>
    </source>
</evidence>
<dbReference type="SUPFAM" id="SSF51569">
    <property type="entry name" value="Aldolase"/>
    <property type="match status" value="1"/>
</dbReference>
<gene>
    <name evidence="2" type="ORF">QF205_12065</name>
</gene>
<keyword evidence="2" id="KW-0456">Lyase</keyword>
<evidence type="ECO:0000313" key="3">
    <source>
        <dbReference type="Proteomes" id="UP001160550"/>
    </source>
</evidence>
<dbReference type="EC" id="4.1.2.40" evidence="2"/>
<dbReference type="InterPro" id="IPR012062">
    <property type="entry name" value="GatZ/KbaZ-like"/>
</dbReference>
<name>A0ABT6MT16_9GAMM</name>
<proteinExistence type="predicted"/>
<dbReference type="GO" id="GO:0009025">
    <property type="term" value="F:tagatose-bisphosphate aldolase activity"/>
    <property type="evidence" value="ECO:0007669"/>
    <property type="project" value="UniProtKB-EC"/>
</dbReference>
<dbReference type="PIRSF" id="PIRSF009264">
    <property type="entry name" value="TagBP_ald_AgaZ"/>
    <property type="match status" value="1"/>
</dbReference>
<dbReference type="Proteomes" id="UP001160550">
    <property type="component" value="Unassembled WGS sequence"/>
</dbReference>